<protein>
    <submittedName>
        <fullName evidence="2">S-adenosyl-L-methionine-dependent methyltransferase</fullName>
    </submittedName>
</protein>
<dbReference type="AlphaFoldDB" id="A0A3N4IFS7"/>
<dbReference type="GO" id="GO:0008168">
    <property type="term" value="F:methyltransferase activity"/>
    <property type="evidence" value="ECO:0007669"/>
    <property type="project" value="UniProtKB-KW"/>
</dbReference>
<keyword evidence="2" id="KW-0808">Transferase</keyword>
<organism evidence="2 3">
    <name type="scientific">Ascobolus immersus RN42</name>
    <dbReference type="NCBI Taxonomy" id="1160509"/>
    <lineage>
        <taxon>Eukaryota</taxon>
        <taxon>Fungi</taxon>
        <taxon>Dikarya</taxon>
        <taxon>Ascomycota</taxon>
        <taxon>Pezizomycotina</taxon>
        <taxon>Pezizomycetes</taxon>
        <taxon>Pezizales</taxon>
        <taxon>Ascobolaceae</taxon>
        <taxon>Ascobolus</taxon>
    </lineage>
</organism>
<dbReference type="Proteomes" id="UP000275078">
    <property type="component" value="Unassembled WGS sequence"/>
</dbReference>
<dbReference type="GO" id="GO:0032259">
    <property type="term" value="P:methylation"/>
    <property type="evidence" value="ECO:0007669"/>
    <property type="project" value="UniProtKB-KW"/>
</dbReference>
<name>A0A3N4IFS7_ASCIM</name>
<dbReference type="CDD" id="cd02440">
    <property type="entry name" value="AdoMet_MTases"/>
    <property type="match status" value="1"/>
</dbReference>
<dbReference type="PANTHER" id="PTHR43591:SF24">
    <property type="entry name" value="2-METHOXY-6-POLYPRENYL-1,4-BENZOQUINOL METHYLASE, MITOCHONDRIAL"/>
    <property type="match status" value="1"/>
</dbReference>
<dbReference type="Pfam" id="PF13489">
    <property type="entry name" value="Methyltransf_23"/>
    <property type="match status" value="1"/>
</dbReference>
<dbReference type="Gene3D" id="3.40.50.150">
    <property type="entry name" value="Vaccinia Virus protein VP39"/>
    <property type="match status" value="1"/>
</dbReference>
<keyword evidence="3" id="KW-1185">Reference proteome</keyword>
<dbReference type="EMBL" id="ML119667">
    <property type="protein sequence ID" value="RPA83031.1"/>
    <property type="molecule type" value="Genomic_DNA"/>
</dbReference>
<dbReference type="STRING" id="1160509.A0A3N4IFS7"/>
<dbReference type="PANTHER" id="PTHR43591">
    <property type="entry name" value="METHYLTRANSFERASE"/>
    <property type="match status" value="1"/>
</dbReference>
<dbReference type="SUPFAM" id="SSF53335">
    <property type="entry name" value="S-adenosyl-L-methionine-dependent methyltransferases"/>
    <property type="match status" value="1"/>
</dbReference>
<sequence length="330" mass="37339">MPVSPAEDSSFDDGNGDSNSLNSATTSLSSSIYNSHFVYGGRRYHCYRGTDYNLPIDDDEQRRLELMHTLWQVVGEGDIYKAPIPDNVQRVLDLGTGTGNWAIQFADSHPSAIVLGIDTSPIFPTWVPPNAQFELDNIESTWHMSSQNYDYIHIRNLSGSIRDWPALLQNIYDHLAPGGWLEIQEGAITEPFSVDGSYKKGGAYGRFNNLLRDSAVKSGKRLDIVPELPGWILATGFVDLHNKKEVCPIGRWPKDEKYKERGRWGLENLDLAMEAYGLLLMTQYGGLDEVEVREIIEDGKNDLWDKKIHMCFGMHFIYARKPMEGESTWT</sequence>
<evidence type="ECO:0000313" key="3">
    <source>
        <dbReference type="Proteomes" id="UP000275078"/>
    </source>
</evidence>
<proteinExistence type="predicted"/>
<gene>
    <name evidence="2" type="ORF">BJ508DRAFT_317910</name>
</gene>
<feature type="region of interest" description="Disordered" evidence="1">
    <location>
        <begin position="1"/>
        <end position="22"/>
    </location>
</feature>
<evidence type="ECO:0000313" key="2">
    <source>
        <dbReference type="EMBL" id="RPA83031.1"/>
    </source>
</evidence>
<keyword evidence="2" id="KW-0489">Methyltransferase</keyword>
<dbReference type="InterPro" id="IPR029063">
    <property type="entry name" value="SAM-dependent_MTases_sf"/>
</dbReference>
<dbReference type="OrthoDB" id="184880at2759"/>
<evidence type="ECO:0000256" key="1">
    <source>
        <dbReference type="SAM" id="MobiDB-lite"/>
    </source>
</evidence>
<reference evidence="2 3" key="1">
    <citation type="journal article" date="2018" name="Nat. Ecol. Evol.">
        <title>Pezizomycetes genomes reveal the molecular basis of ectomycorrhizal truffle lifestyle.</title>
        <authorList>
            <person name="Murat C."/>
            <person name="Payen T."/>
            <person name="Noel B."/>
            <person name="Kuo A."/>
            <person name="Morin E."/>
            <person name="Chen J."/>
            <person name="Kohler A."/>
            <person name="Krizsan K."/>
            <person name="Balestrini R."/>
            <person name="Da Silva C."/>
            <person name="Montanini B."/>
            <person name="Hainaut M."/>
            <person name="Levati E."/>
            <person name="Barry K.W."/>
            <person name="Belfiori B."/>
            <person name="Cichocki N."/>
            <person name="Clum A."/>
            <person name="Dockter R.B."/>
            <person name="Fauchery L."/>
            <person name="Guy J."/>
            <person name="Iotti M."/>
            <person name="Le Tacon F."/>
            <person name="Lindquist E.A."/>
            <person name="Lipzen A."/>
            <person name="Malagnac F."/>
            <person name="Mello A."/>
            <person name="Molinier V."/>
            <person name="Miyauchi S."/>
            <person name="Poulain J."/>
            <person name="Riccioni C."/>
            <person name="Rubini A."/>
            <person name="Sitrit Y."/>
            <person name="Splivallo R."/>
            <person name="Traeger S."/>
            <person name="Wang M."/>
            <person name="Zifcakova L."/>
            <person name="Wipf D."/>
            <person name="Zambonelli A."/>
            <person name="Paolocci F."/>
            <person name="Nowrousian M."/>
            <person name="Ottonello S."/>
            <person name="Baldrian P."/>
            <person name="Spatafora J.W."/>
            <person name="Henrissat B."/>
            <person name="Nagy L.G."/>
            <person name="Aury J.M."/>
            <person name="Wincker P."/>
            <person name="Grigoriev I.V."/>
            <person name="Bonfante P."/>
            <person name="Martin F.M."/>
        </authorList>
    </citation>
    <scope>NUCLEOTIDE SEQUENCE [LARGE SCALE GENOMIC DNA]</scope>
    <source>
        <strain evidence="2 3">RN42</strain>
    </source>
</reference>
<accession>A0A3N4IFS7</accession>